<dbReference type="AlphaFoldDB" id="A0A5C6DTD1"/>
<dbReference type="Proteomes" id="UP000315471">
    <property type="component" value="Unassembled WGS sequence"/>
</dbReference>
<evidence type="ECO:0000313" key="1">
    <source>
        <dbReference type="EMBL" id="TWU39980.1"/>
    </source>
</evidence>
<accession>A0A5C6DTD1</accession>
<evidence type="ECO:0008006" key="3">
    <source>
        <dbReference type="Google" id="ProtNLM"/>
    </source>
</evidence>
<name>A0A5C6DTD1_9BACT</name>
<gene>
    <name evidence="1" type="ORF">Q31b_32960</name>
</gene>
<reference evidence="1 2" key="1">
    <citation type="submission" date="2019-02" db="EMBL/GenBank/DDBJ databases">
        <title>Deep-cultivation of Planctomycetes and their phenomic and genomic characterization uncovers novel biology.</title>
        <authorList>
            <person name="Wiegand S."/>
            <person name="Jogler M."/>
            <person name="Boedeker C."/>
            <person name="Pinto D."/>
            <person name="Vollmers J."/>
            <person name="Rivas-Marin E."/>
            <person name="Kohn T."/>
            <person name="Peeters S.H."/>
            <person name="Heuer A."/>
            <person name="Rast P."/>
            <person name="Oberbeckmann S."/>
            <person name="Bunk B."/>
            <person name="Jeske O."/>
            <person name="Meyerdierks A."/>
            <person name="Storesund J.E."/>
            <person name="Kallscheuer N."/>
            <person name="Luecker S."/>
            <person name="Lage O.M."/>
            <person name="Pohl T."/>
            <person name="Merkel B.J."/>
            <person name="Hornburger P."/>
            <person name="Mueller R.-W."/>
            <person name="Bruemmer F."/>
            <person name="Labrenz M."/>
            <person name="Spormann A.M."/>
            <person name="Op Den Camp H."/>
            <person name="Overmann J."/>
            <person name="Amann R."/>
            <person name="Jetten M.S.M."/>
            <person name="Mascher T."/>
            <person name="Medema M.H."/>
            <person name="Devos D.P."/>
            <person name="Kaster A.-K."/>
            <person name="Ovreas L."/>
            <person name="Rohde M."/>
            <person name="Galperin M.Y."/>
            <person name="Jogler C."/>
        </authorList>
    </citation>
    <scope>NUCLEOTIDE SEQUENCE [LARGE SCALE GENOMIC DNA]</scope>
    <source>
        <strain evidence="1 2">Q31b</strain>
    </source>
</reference>
<dbReference type="EMBL" id="SJPY01000005">
    <property type="protein sequence ID" value="TWU39980.1"/>
    <property type="molecule type" value="Genomic_DNA"/>
</dbReference>
<proteinExistence type="predicted"/>
<sequence length="62" mass="6959">MAGSPHARLTVVDPSTQIRYVLISAEEYARLEDLDAIRRGIACMEAGEGQPLHEVRNMIHNR</sequence>
<evidence type="ECO:0000313" key="2">
    <source>
        <dbReference type="Proteomes" id="UP000315471"/>
    </source>
</evidence>
<organism evidence="1 2">
    <name type="scientific">Novipirellula aureliae</name>
    <dbReference type="NCBI Taxonomy" id="2527966"/>
    <lineage>
        <taxon>Bacteria</taxon>
        <taxon>Pseudomonadati</taxon>
        <taxon>Planctomycetota</taxon>
        <taxon>Planctomycetia</taxon>
        <taxon>Pirellulales</taxon>
        <taxon>Pirellulaceae</taxon>
        <taxon>Novipirellula</taxon>
    </lineage>
</organism>
<protein>
    <recommendedName>
        <fullName evidence="3">Phd_YefM</fullName>
    </recommendedName>
</protein>
<comment type="caution">
    <text evidence="1">The sequence shown here is derived from an EMBL/GenBank/DDBJ whole genome shotgun (WGS) entry which is preliminary data.</text>
</comment>
<keyword evidence="2" id="KW-1185">Reference proteome</keyword>